<evidence type="ECO:0000313" key="2">
    <source>
        <dbReference type="EMBL" id="GGF16985.1"/>
    </source>
</evidence>
<keyword evidence="1" id="KW-0472">Membrane</keyword>
<sequence>MLRRLRSNPDNLHLGLMLALTFSTGVVDAVGYLGLDRVFTGNMTGNVVILGMALAGADGLPIVGPIIALLSFMLGAVIAGRVLRPVKDGWTVRSTGLLTAVAVIMVALAVTLIIYGATPPQPQEYIVTMFLAIGMGMQAGTARHLGVKDVTTVVVTSTITGFAADSRLAGGKGQPWFRRGAAIVLIAVGAGVGALLLRLGLGWGVSLTALITVAVAILGHVGTSTPRREVTADEPAPVA</sequence>
<gene>
    <name evidence="2" type="ORF">GCM10011399_08430</name>
</gene>
<organism evidence="2 3">
    <name type="scientific">Subtercola lobariae</name>
    <dbReference type="NCBI Taxonomy" id="1588641"/>
    <lineage>
        <taxon>Bacteria</taxon>
        <taxon>Bacillati</taxon>
        <taxon>Actinomycetota</taxon>
        <taxon>Actinomycetes</taxon>
        <taxon>Micrococcales</taxon>
        <taxon>Microbacteriaceae</taxon>
        <taxon>Subtercola</taxon>
    </lineage>
</organism>
<keyword evidence="3" id="KW-1185">Reference proteome</keyword>
<feature type="transmembrane region" description="Helical" evidence="1">
    <location>
        <begin position="12"/>
        <end position="35"/>
    </location>
</feature>
<dbReference type="EMBL" id="BMGP01000001">
    <property type="protein sequence ID" value="GGF16985.1"/>
    <property type="molecule type" value="Genomic_DNA"/>
</dbReference>
<feature type="transmembrane region" description="Helical" evidence="1">
    <location>
        <begin position="95"/>
        <end position="117"/>
    </location>
</feature>
<protein>
    <submittedName>
        <fullName evidence="2">DUF1275 family protein</fullName>
    </submittedName>
</protein>
<feature type="transmembrane region" description="Helical" evidence="1">
    <location>
        <begin position="176"/>
        <end position="197"/>
    </location>
</feature>
<evidence type="ECO:0000313" key="3">
    <source>
        <dbReference type="Proteomes" id="UP000598775"/>
    </source>
</evidence>
<evidence type="ECO:0000256" key="1">
    <source>
        <dbReference type="SAM" id="Phobius"/>
    </source>
</evidence>
<comment type="caution">
    <text evidence="2">The sequence shown here is derived from an EMBL/GenBank/DDBJ whole genome shotgun (WGS) entry which is preliminary data.</text>
</comment>
<dbReference type="InterPro" id="IPR010699">
    <property type="entry name" value="DUF1275"/>
</dbReference>
<dbReference type="Proteomes" id="UP000598775">
    <property type="component" value="Unassembled WGS sequence"/>
</dbReference>
<feature type="transmembrane region" description="Helical" evidence="1">
    <location>
        <begin position="123"/>
        <end position="142"/>
    </location>
</feature>
<proteinExistence type="predicted"/>
<dbReference type="AlphaFoldDB" id="A0A917B2H3"/>
<reference evidence="2 3" key="1">
    <citation type="journal article" date="2014" name="Int. J. Syst. Evol. Microbiol.">
        <title>Complete genome sequence of Corynebacterium casei LMG S-19264T (=DSM 44701T), isolated from a smear-ripened cheese.</title>
        <authorList>
            <consortium name="US DOE Joint Genome Institute (JGI-PGF)"/>
            <person name="Walter F."/>
            <person name="Albersmeier A."/>
            <person name="Kalinowski J."/>
            <person name="Ruckert C."/>
        </authorList>
    </citation>
    <scope>NUCLEOTIDE SEQUENCE [LARGE SCALE GENOMIC DNA]</scope>
    <source>
        <strain evidence="2 3">CGMCC 1.12976</strain>
    </source>
</reference>
<feature type="transmembrane region" description="Helical" evidence="1">
    <location>
        <begin position="62"/>
        <end position="83"/>
    </location>
</feature>
<keyword evidence="1" id="KW-1133">Transmembrane helix</keyword>
<dbReference type="RefSeq" id="WP_229715071.1">
    <property type="nucleotide sequence ID" value="NZ_BMGP01000001.1"/>
</dbReference>
<dbReference type="PANTHER" id="PTHR37314">
    <property type="entry name" value="SLR0142 PROTEIN"/>
    <property type="match status" value="1"/>
</dbReference>
<name>A0A917B2H3_9MICO</name>
<keyword evidence="1" id="KW-0812">Transmembrane</keyword>
<dbReference type="PANTHER" id="PTHR37314:SF4">
    <property type="entry name" value="UPF0700 TRANSMEMBRANE PROTEIN YOAK"/>
    <property type="match status" value="1"/>
</dbReference>
<feature type="transmembrane region" description="Helical" evidence="1">
    <location>
        <begin position="203"/>
        <end position="221"/>
    </location>
</feature>
<dbReference type="Pfam" id="PF06912">
    <property type="entry name" value="DUF1275"/>
    <property type="match status" value="1"/>
</dbReference>
<accession>A0A917B2H3</accession>